<dbReference type="RefSeq" id="WP_374726169.1">
    <property type="nucleotide sequence ID" value="NZ_BAAAXB010000001.1"/>
</dbReference>
<organism evidence="10 11">
    <name type="scientific">Saccharothrix longispora</name>
    <dbReference type="NCBI Taxonomy" id="33920"/>
    <lineage>
        <taxon>Bacteria</taxon>
        <taxon>Bacillati</taxon>
        <taxon>Actinomycetota</taxon>
        <taxon>Actinomycetes</taxon>
        <taxon>Pseudonocardiales</taxon>
        <taxon>Pseudonocardiaceae</taxon>
        <taxon>Saccharothrix</taxon>
    </lineage>
</organism>
<feature type="chain" id="PRO_5047493857" description="beta-N-acetylhexosaminidase" evidence="7">
    <location>
        <begin position="44"/>
        <end position="539"/>
    </location>
</feature>
<dbReference type="SUPFAM" id="SSF51445">
    <property type="entry name" value="(Trans)glycosidases"/>
    <property type="match status" value="1"/>
</dbReference>
<dbReference type="Proteomes" id="UP001268819">
    <property type="component" value="Unassembled WGS sequence"/>
</dbReference>
<feature type="domain" description="Beta-hexosaminidase bacterial type N-terminal" evidence="9">
    <location>
        <begin position="52"/>
        <end position="184"/>
    </location>
</feature>
<evidence type="ECO:0000256" key="2">
    <source>
        <dbReference type="ARBA" id="ARBA00006285"/>
    </source>
</evidence>
<evidence type="ECO:0000313" key="11">
    <source>
        <dbReference type="Proteomes" id="UP001268819"/>
    </source>
</evidence>
<dbReference type="EMBL" id="JAVDSG010000001">
    <property type="protein sequence ID" value="MDR6598579.1"/>
    <property type="molecule type" value="Genomic_DNA"/>
</dbReference>
<sequence length="539" mass="58105">MPSRSTTRTSGSPRSGSGRRGLGRALVALLVVGAVGAATPAHAAPENPLRHIVPAPVSATPRPGVTFTLGADTRIHTHPGSAGAEQVGEFLAGVLRPSTGYRLPVVPGASARGITLLLAGADPRVGDEGYQLDVTRLGVVIRARTAAGLFAGVQTFRQILPAKVEAKTKQRGPFTAPGGRVLDYPRYAHRGAMLDVARHFFSPDEVKRYIDQIALYKVNRLHLHLTDDQGWRLEIKSWPNLTAHGGSTEVGGGPGGFYTQEQYRDLVAYAAARHITVIPEIDMPGHTNAALSSYPELNCDGVAPPLYTGIEVGFSSLCIDKDITYRFVDDVLRELAALTPGKYVHIGGDEAHATTDPDYDLFMDRVLPLVAAHGKVATGWHEFVKAGPPASAVPQFWGTRTTAPDVVEAAARGNQVVLSPANKAYLDMKYDASTPLGLSWAGYTDVQDAYDWNPGAYVEGLPAEAVRGVEAPLWSETLTNSADVEFMAFPRLPAIAELGWSPWSTHDWEGFKVRLAAQGERWDVQGVNYHRHPQVPWRG</sequence>
<proteinExistence type="inferred from homology"/>
<dbReference type="EC" id="3.2.1.52" evidence="3"/>
<feature type="domain" description="Glycoside hydrolase family 20 catalytic" evidence="8">
    <location>
        <begin position="187"/>
        <end position="502"/>
    </location>
</feature>
<evidence type="ECO:0000256" key="7">
    <source>
        <dbReference type="SAM" id="SignalP"/>
    </source>
</evidence>
<dbReference type="Gene3D" id="3.30.379.10">
    <property type="entry name" value="Chitobiase/beta-hexosaminidase domain 2-like"/>
    <property type="match status" value="1"/>
</dbReference>
<dbReference type="GO" id="GO:0004563">
    <property type="term" value="F:beta-N-acetylhexosaminidase activity"/>
    <property type="evidence" value="ECO:0007669"/>
    <property type="project" value="UniProtKB-EC"/>
</dbReference>
<comment type="similarity">
    <text evidence="2">Belongs to the glycosyl hydrolase 20 family.</text>
</comment>
<dbReference type="InterPro" id="IPR025705">
    <property type="entry name" value="Beta_hexosaminidase_sua/sub"/>
</dbReference>
<dbReference type="InterPro" id="IPR029018">
    <property type="entry name" value="Hex-like_dom2"/>
</dbReference>
<protein>
    <recommendedName>
        <fullName evidence="3">beta-N-acetylhexosaminidase</fullName>
        <ecNumber evidence="3">3.2.1.52</ecNumber>
    </recommendedName>
</protein>
<evidence type="ECO:0000259" key="9">
    <source>
        <dbReference type="Pfam" id="PF02838"/>
    </source>
</evidence>
<evidence type="ECO:0000256" key="1">
    <source>
        <dbReference type="ARBA" id="ARBA00001231"/>
    </source>
</evidence>
<comment type="caution">
    <text evidence="10">The sequence shown here is derived from an EMBL/GenBank/DDBJ whole genome shotgun (WGS) entry which is preliminary data.</text>
</comment>
<dbReference type="InterPro" id="IPR015882">
    <property type="entry name" value="HEX_bac_N"/>
</dbReference>
<evidence type="ECO:0000256" key="5">
    <source>
        <dbReference type="ARBA" id="ARBA00023295"/>
    </source>
</evidence>
<name>A0ABU1Q6T7_9PSEU</name>
<evidence type="ECO:0000256" key="4">
    <source>
        <dbReference type="ARBA" id="ARBA00022801"/>
    </source>
</evidence>
<reference evidence="10 11" key="1">
    <citation type="submission" date="2023-07" db="EMBL/GenBank/DDBJ databases">
        <title>Sequencing the genomes of 1000 actinobacteria strains.</title>
        <authorList>
            <person name="Klenk H.-P."/>
        </authorList>
    </citation>
    <scope>NUCLEOTIDE SEQUENCE [LARGE SCALE GENOMIC DNA]</scope>
    <source>
        <strain evidence="10 11">DSM 43749</strain>
    </source>
</reference>
<keyword evidence="5 10" id="KW-0326">Glycosidase</keyword>
<dbReference type="PRINTS" id="PR00738">
    <property type="entry name" value="GLHYDRLASE20"/>
</dbReference>
<dbReference type="Gene3D" id="3.20.20.80">
    <property type="entry name" value="Glycosidases"/>
    <property type="match status" value="1"/>
</dbReference>
<dbReference type="InterPro" id="IPR017853">
    <property type="entry name" value="GH"/>
</dbReference>
<dbReference type="SUPFAM" id="SSF55545">
    <property type="entry name" value="beta-N-acetylhexosaminidase-like domain"/>
    <property type="match status" value="1"/>
</dbReference>
<feature type="signal peptide" evidence="7">
    <location>
        <begin position="1"/>
        <end position="43"/>
    </location>
</feature>
<feature type="compositionally biased region" description="Low complexity" evidence="6">
    <location>
        <begin position="1"/>
        <end position="16"/>
    </location>
</feature>
<feature type="region of interest" description="Disordered" evidence="6">
    <location>
        <begin position="1"/>
        <end position="20"/>
    </location>
</feature>
<gene>
    <name evidence="10" type="ORF">J2S66_006963</name>
</gene>
<dbReference type="PANTHER" id="PTHR22600">
    <property type="entry name" value="BETA-HEXOSAMINIDASE"/>
    <property type="match status" value="1"/>
</dbReference>
<dbReference type="PANTHER" id="PTHR22600:SF57">
    <property type="entry name" value="BETA-N-ACETYLHEXOSAMINIDASE"/>
    <property type="match status" value="1"/>
</dbReference>
<keyword evidence="4 10" id="KW-0378">Hydrolase</keyword>
<dbReference type="Pfam" id="PF02838">
    <property type="entry name" value="Glyco_hydro_20b"/>
    <property type="match status" value="1"/>
</dbReference>
<evidence type="ECO:0000256" key="6">
    <source>
        <dbReference type="SAM" id="MobiDB-lite"/>
    </source>
</evidence>
<evidence type="ECO:0000313" key="10">
    <source>
        <dbReference type="EMBL" id="MDR6598579.1"/>
    </source>
</evidence>
<keyword evidence="11" id="KW-1185">Reference proteome</keyword>
<evidence type="ECO:0000259" key="8">
    <source>
        <dbReference type="Pfam" id="PF00728"/>
    </source>
</evidence>
<accession>A0ABU1Q6T7</accession>
<dbReference type="InterPro" id="IPR015883">
    <property type="entry name" value="Glyco_hydro_20_cat"/>
</dbReference>
<comment type="catalytic activity">
    <reaction evidence="1">
        <text>Hydrolysis of terminal non-reducing N-acetyl-D-hexosamine residues in N-acetyl-beta-D-hexosaminides.</text>
        <dbReference type="EC" id="3.2.1.52"/>
    </reaction>
</comment>
<keyword evidence="7" id="KW-0732">Signal</keyword>
<dbReference type="CDD" id="cd06568">
    <property type="entry name" value="GH20_SpHex_like"/>
    <property type="match status" value="1"/>
</dbReference>
<evidence type="ECO:0000256" key="3">
    <source>
        <dbReference type="ARBA" id="ARBA00012663"/>
    </source>
</evidence>
<dbReference type="Pfam" id="PF00728">
    <property type="entry name" value="Glyco_hydro_20"/>
    <property type="match status" value="1"/>
</dbReference>